<reference evidence="3" key="1">
    <citation type="submission" date="2019-03" db="EMBL/GenBank/DDBJ databases">
        <title>Single cell metagenomics reveals metabolic interactions within the superorganism composed of flagellate Streblomastix strix and complex community of Bacteroidetes bacteria on its surface.</title>
        <authorList>
            <person name="Treitli S.C."/>
            <person name="Kolisko M."/>
            <person name="Husnik F."/>
            <person name="Keeling P."/>
            <person name="Hampl V."/>
        </authorList>
    </citation>
    <scope>NUCLEOTIDE SEQUENCE</scope>
    <source>
        <strain evidence="3">STM</strain>
    </source>
</reference>
<accession>A0A5J4RP36</accession>
<name>A0A5J4RP36_9ZZZZ</name>
<proteinExistence type="predicted"/>
<dbReference type="InterPro" id="IPR011630">
    <property type="entry name" value="DUF1599"/>
</dbReference>
<keyword evidence="1" id="KW-1133">Transmembrane helix</keyword>
<organism evidence="3">
    <name type="scientific">termite gut metagenome</name>
    <dbReference type="NCBI Taxonomy" id="433724"/>
    <lineage>
        <taxon>unclassified sequences</taxon>
        <taxon>metagenomes</taxon>
        <taxon>organismal metagenomes</taxon>
    </lineage>
</organism>
<evidence type="ECO:0000313" key="4">
    <source>
        <dbReference type="EMBL" id="KAA6335427.1"/>
    </source>
</evidence>
<gene>
    <name evidence="3" type="ORF">EZS27_016340</name>
    <name evidence="4" type="ORF">EZS27_016348</name>
</gene>
<protein>
    <recommendedName>
        <fullName evidence="2">Nucleotide modification associated domain-containing protein</fullName>
    </recommendedName>
</protein>
<evidence type="ECO:0000313" key="3">
    <source>
        <dbReference type="EMBL" id="KAA6335419.1"/>
    </source>
</evidence>
<dbReference type="AlphaFoldDB" id="A0A5J4RP36"/>
<keyword evidence="1" id="KW-0472">Membrane</keyword>
<feature type="domain" description="Nucleotide modification associated" evidence="2">
    <location>
        <begin position="57"/>
        <end position="117"/>
    </location>
</feature>
<sequence length="215" mass="24887">MGSGKEELKVKKTFNFPLSTFNSIITIFVAYYVKGMRETKQQFEHIISLCRDLFSKKLHDYGPAWRIMRPVSVTDQILIKVNRIRSIETKGVSMIDEDIRSEFIAIVNYGIIALIQLELGYAETADISNEKALTLYDKHSRQALELMLAKNHDYGEAWRSMRISSYTDLILMKIYRTKQIENLKGDTLVSEGVDANYMDMINYSVFGLIKLEFEE</sequence>
<evidence type="ECO:0000259" key="2">
    <source>
        <dbReference type="Pfam" id="PF07659"/>
    </source>
</evidence>
<comment type="caution">
    <text evidence="3">The sequence shown here is derived from an EMBL/GenBank/DDBJ whole genome shotgun (WGS) entry which is preliminary data.</text>
</comment>
<evidence type="ECO:0000256" key="1">
    <source>
        <dbReference type="SAM" id="Phobius"/>
    </source>
</evidence>
<keyword evidence="1" id="KW-0812">Transmembrane</keyword>
<dbReference type="Pfam" id="PF07659">
    <property type="entry name" value="DUF1599"/>
    <property type="match status" value="2"/>
</dbReference>
<feature type="domain" description="Nucleotide modification associated" evidence="2">
    <location>
        <begin position="150"/>
        <end position="211"/>
    </location>
</feature>
<dbReference type="EMBL" id="SNRY01000894">
    <property type="protein sequence ID" value="KAA6335419.1"/>
    <property type="molecule type" value="Genomic_DNA"/>
</dbReference>
<dbReference type="EMBL" id="SNRY01000894">
    <property type="protein sequence ID" value="KAA6335427.1"/>
    <property type="molecule type" value="Genomic_DNA"/>
</dbReference>
<feature type="transmembrane region" description="Helical" evidence="1">
    <location>
        <begin position="14"/>
        <end position="33"/>
    </location>
</feature>